<keyword evidence="2" id="KW-0732">Signal</keyword>
<dbReference type="Pfam" id="PF13180">
    <property type="entry name" value="PDZ_2"/>
    <property type="match status" value="1"/>
</dbReference>
<gene>
    <name evidence="5" type="ORF">GCM10009839_67760</name>
</gene>
<protein>
    <recommendedName>
        <fullName evidence="1">endopeptidase La</fullName>
        <ecNumber evidence="1">3.4.21.53</ecNumber>
    </recommendedName>
</protein>
<dbReference type="SUPFAM" id="SSF54211">
    <property type="entry name" value="Ribosomal protein S5 domain 2-like"/>
    <property type="match status" value="1"/>
</dbReference>
<keyword evidence="6" id="KW-1185">Reference proteome</keyword>
<sequence>MQRRALTLTLSGATVALLTASAFLIPTPYAEMSPGPTYDTLGSYSTESGQPEKPVIAITGTDTFKHDKGGQLRMVTVEVSRADYHPNSVEVLSGWLSDDKIVVPRTVIYPEGQTAEQATQQNTALFDDSEDQAITAALAAKNIKPVKTEVVVDSVTAGSPADGKLQPKDVITAVDGTALAKPDDVHTLIQKHKPGETVALTITRDGKQQDVSIVTAQSHDTGPSRALVGFVPRTQNVFPFDVKIQLDNVGGPSAGMMFALGIIDELSQEDITGGLKIAGTGTIDADGKVGPIGGVQMKTLAAKRDNASVFLTPADNCADAVKNAPSGMKLVKVTTLQSALDALNTLRAGGTPTLCG</sequence>
<keyword evidence="1" id="KW-0378">Hydrolase</keyword>
<dbReference type="CDD" id="cd06779">
    <property type="entry name" value="cpPDZ_Deg_HtrA-like"/>
    <property type="match status" value="1"/>
</dbReference>
<evidence type="ECO:0000259" key="3">
    <source>
        <dbReference type="PROSITE" id="PS50106"/>
    </source>
</evidence>
<dbReference type="PROSITE" id="PS50106">
    <property type="entry name" value="PDZ"/>
    <property type="match status" value="1"/>
</dbReference>
<dbReference type="EC" id="3.4.21.53" evidence="1"/>
<dbReference type="RefSeq" id="WP_344669774.1">
    <property type="nucleotide sequence ID" value="NZ_BAAAQN010000051.1"/>
</dbReference>
<proteinExistence type="inferred from homology"/>
<feature type="domain" description="Lon proteolytic" evidence="4">
    <location>
        <begin position="248"/>
        <end position="346"/>
    </location>
</feature>
<comment type="caution">
    <text evidence="5">The sequence shown here is derived from an EMBL/GenBank/DDBJ whole genome shotgun (WGS) entry which is preliminary data.</text>
</comment>
<dbReference type="Proteomes" id="UP001500751">
    <property type="component" value="Unassembled WGS sequence"/>
</dbReference>
<dbReference type="InterPro" id="IPR008269">
    <property type="entry name" value="Lon_proteolytic"/>
</dbReference>
<feature type="active site" evidence="1">
    <location>
        <position position="253"/>
    </location>
</feature>
<dbReference type="SUPFAM" id="SSF50156">
    <property type="entry name" value="PDZ domain-like"/>
    <property type="match status" value="1"/>
</dbReference>
<feature type="active site" evidence="1">
    <location>
        <position position="298"/>
    </location>
</feature>
<dbReference type="InterPro" id="IPR001478">
    <property type="entry name" value="PDZ"/>
</dbReference>
<keyword evidence="1" id="KW-0720">Serine protease</keyword>
<feature type="chain" id="PRO_5047200883" description="endopeptidase La" evidence="2">
    <location>
        <begin position="31"/>
        <end position="356"/>
    </location>
</feature>
<feature type="domain" description="PDZ" evidence="3">
    <location>
        <begin position="122"/>
        <end position="206"/>
    </location>
</feature>
<dbReference type="SMART" id="SM00228">
    <property type="entry name" value="PDZ"/>
    <property type="match status" value="1"/>
</dbReference>
<evidence type="ECO:0000259" key="4">
    <source>
        <dbReference type="PROSITE" id="PS51786"/>
    </source>
</evidence>
<feature type="signal peptide" evidence="2">
    <location>
        <begin position="1"/>
        <end position="30"/>
    </location>
</feature>
<dbReference type="EMBL" id="BAAAQN010000051">
    <property type="protein sequence ID" value="GAA2051299.1"/>
    <property type="molecule type" value="Genomic_DNA"/>
</dbReference>
<name>A0ABP5GPA9_9ACTN</name>
<comment type="similarity">
    <text evidence="1">Belongs to the peptidase S16 family.</text>
</comment>
<evidence type="ECO:0000256" key="1">
    <source>
        <dbReference type="PROSITE-ProRule" id="PRU01122"/>
    </source>
</evidence>
<dbReference type="InterPro" id="IPR014721">
    <property type="entry name" value="Ribsml_uS5_D2-typ_fold_subgr"/>
</dbReference>
<dbReference type="InterPro" id="IPR020568">
    <property type="entry name" value="Ribosomal_Su5_D2-typ_SF"/>
</dbReference>
<reference evidence="6" key="1">
    <citation type="journal article" date="2019" name="Int. J. Syst. Evol. Microbiol.">
        <title>The Global Catalogue of Microorganisms (GCM) 10K type strain sequencing project: providing services to taxonomists for standard genome sequencing and annotation.</title>
        <authorList>
            <consortium name="The Broad Institute Genomics Platform"/>
            <consortium name="The Broad Institute Genome Sequencing Center for Infectious Disease"/>
            <person name="Wu L."/>
            <person name="Ma J."/>
        </authorList>
    </citation>
    <scope>NUCLEOTIDE SEQUENCE [LARGE SCALE GENOMIC DNA]</scope>
    <source>
        <strain evidence="6">JCM 16014</strain>
    </source>
</reference>
<comment type="catalytic activity">
    <reaction evidence="1">
        <text>Hydrolysis of proteins in presence of ATP.</text>
        <dbReference type="EC" id="3.4.21.53"/>
    </reaction>
</comment>
<dbReference type="InterPro" id="IPR036034">
    <property type="entry name" value="PDZ_sf"/>
</dbReference>
<dbReference type="PROSITE" id="PS51786">
    <property type="entry name" value="LON_PROTEOLYTIC"/>
    <property type="match status" value="1"/>
</dbReference>
<evidence type="ECO:0000313" key="6">
    <source>
        <dbReference type="Proteomes" id="UP001500751"/>
    </source>
</evidence>
<dbReference type="Pfam" id="PF05362">
    <property type="entry name" value="Lon_C"/>
    <property type="match status" value="1"/>
</dbReference>
<organism evidence="5 6">
    <name type="scientific">Catenulispora yoronensis</name>
    <dbReference type="NCBI Taxonomy" id="450799"/>
    <lineage>
        <taxon>Bacteria</taxon>
        <taxon>Bacillati</taxon>
        <taxon>Actinomycetota</taxon>
        <taxon>Actinomycetes</taxon>
        <taxon>Catenulisporales</taxon>
        <taxon>Catenulisporaceae</taxon>
        <taxon>Catenulispora</taxon>
    </lineage>
</organism>
<dbReference type="InterPro" id="IPR027065">
    <property type="entry name" value="Lon_Prtase"/>
</dbReference>
<evidence type="ECO:0000313" key="5">
    <source>
        <dbReference type="EMBL" id="GAA2051299.1"/>
    </source>
</evidence>
<keyword evidence="1" id="KW-0645">Protease</keyword>
<accession>A0ABP5GPA9</accession>
<dbReference type="PANTHER" id="PTHR10046">
    <property type="entry name" value="ATP DEPENDENT LON PROTEASE FAMILY MEMBER"/>
    <property type="match status" value="1"/>
</dbReference>
<evidence type="ECO:0000256" key="2">
    <source>
        <dbReference type="SAM" id="SignalP"/>
    </source>
</evidence>
<dbReference type="Gene3D" id="3.30.230.10">
    <property type="match status" value="1"/>
</dbReference>